<reference evidence="1 2" key="1">
    <citation type="submission" date="2018-04" db="EMBL/GenBank/DDBJ databases">
        <title>Active sludge and wastewater microbial communities from Klosterneuburg, Austria.</title>
        <authorList>
            <person name="Wagner M."/>
        </authorList>
    </citation>
    <scope>NUCLEOTIDE SEQUENCE [LARGE SCALE GENOMIC DNA]</scope>
    <source>
        <strain evidence="1 2">Nl12</strain>
    </source>
</reference>
<proteinExistence type="predicted"/>
<evidence type="ECO:0000313" key="1">
    <source>
        <dbReference type="EMBL" id="PTQ81896.1"/>
    </source>
</evidence>
<evidence type="ECO:0000313" key="2">
    <source>
        <dbReference type="Proteomes" id="UP000244152"/>
    </source>
</evidence>
<dbReference type="AlphaFoldDB" id="A0A2T5IDJ1"/>
<gene>
    <name evidence="1" type="ORF">C8R21_10777</name>
</gene>
<comment type="caution">
    <text evidence="1">The sequence shown here is derived from an EMBL/GenBank/DDBJ whole genome shotgun (WGS) entry which is preliminary data.</text>
</comment>
<organism evidence="1 2">
    <name type="scientific">Nitrosospira multiformis</name>
    <dbReference type="NCBI Taxonomy" id="1231"/>
    <lineage>
        <taxon>Bacteria</taxon>
        <taxon>Pseudomonadati</taxon>
        <taxon>Pseudomonadota</taxon>
        <taxon>Betaproteobacteria</taxon>
        <taxon>Nitrosomonadales</taxon>
        <taxon>Nitrosomonadaceae</taxon>
        <taxon>Nitrosospira</taxon>
    </lineage>
</organism>
<sequence length="91" mass="10116">MTKGIYILDQCCRVLELFTRGRRSEGASEFQLDAQRHFVELNQEDLFGAFCSGNCAGLVADYFVVSLSVNFYWGAENAVNNQGSFCSNGND</sequence>
<protein>
    <submittedName>
        <fullName evidence="1">Uncharacterized protein</fullName>
    </submittedName>
</protein>
<accession>A0A2T5IDJ1</accession>
<name>A0A2T5IDJ1_9PROT</name>
<dbReference type="EMBL" id="QAOK01000007">
    <property type="protein sequence ID" value="PTQ81896.1"/>
    <property type="molecule type" value="Genomic_DNA"/>
</dbReference>
<dbReference type="Proteomes" id="UP000244152">
    <property type="component" value="Unassembled WGS sequence"/>
</dbReference>